<feature type="compositionally biased region" description="Low complexity" evidence="1">
    <location>
        <begin position="189"/>
        <end position="200"/>
    </location>
</feature>
<dbReference type="STRING" id="1070870.SAMN05444351_3651"/>
<feature type="chain" id="PRO_5039142030" evidence="3">
    <location>
        <begin position="24"/>
        <end position="239"/>
    </location>
</feature>
<dbReference type="InterPro" id="IPR038507">
    <property type="entry name" value="YcnI-like_sf"/>
</dbReference>
<keyword evidence="2" id="KW-0472">Membrane</keyword>
<keyword evidence="2" id="KW-1133">Transmembrane helix</keyword>
<dbReference type="CDD" id="cd08545">
    <property type="entry name" value="YcnI_like"/>
    <property type="match status" value="1"/>
</dbReference>
<dbReference type="RefSeq" id="WP_073421671.1">
    <property type="nucleotide sequence ID" value="NZ_FQVX01000003.1"/>
</dbReference>
<reference evidence="5 6" key="1">
    <citation type="submission" date="2016-11" db="EMBL/GenBank/DDBJ databases">
        <authorList>
            <person name="Jaros S."/>
            <person name="Januszkiewicz K."/>
            <person name="Wedrychowicz H."/>
        </authorList>
    </citation>
    <scope>NUCLEOTIDE SEQUENCE [LARGE SCALE GENOMIC DNA]</scope>
    <source>
        <strain evidence="5 6">DSM 45408</strain>
    </source>
</reference>
<dbReference type="Pfam" id="PF07987">
    <property type="entry name" value="DUF1775"/>
    <property type="match status" value="1"/>
</dbReference>
<organism evidence="5 6">
    <name type="scientific">Geodermatophilus nigrescens</name>
    <dbReference type="NCBI Taxonomy" id="1070870"/>
    <lineage>
        <taxon>Bacteria</taxon>
        <taxon>Bacillati</taxon>
        <taxon>Actinomycetota</taxon>
        <taxon>Actinomycetes</taxon>
        <taxon>Geodermatophilales</taxon>
        <taxon>Geodermatophilaceae</taxon>
        <taxon>Geodermatophilus</taxon>
    </lineage>
</organism>
<proteinExistence type="predicted"/>
<dbReference type="Gene3D" id="2.60.40.2230">
    <property type="entry name" value="Uncharacterised protein YcnI-like PF07987, DUF1775"/>
    <property type="match status" value="1"/>
</dbReference>
<evidence type="ECO:0000313" key="6">
    <source>
        <dbReference type="Proteomes" id="UP000184471"/>
    </source>
</evidence>
<dbReference type="AlphaFoldDB" id="A0A1M5NQE5"/>
<sequence length="239" mass="23940">MSRTIHRLAVVLAAGLAALLATAGVASAHVTVSSQDAAAGGYGKLTFRVPNESDTASTVAVRISVPEEAAMASLRAMPVPGWTVSTTRAQLAEPLESHGQEITEYVSVVEFRAEEGQGIGPGEFLEFALSGGPFPDADEVSYPAVQTYSDGTEAAWIEPTVGGEEPEYPAPVLTLAGAAAADGDGGGDAPTTDVAEASASGDGGSGTATTALVLGVVGAVTGIAGLALAWTTRRRTPTA</sequence>
<evidence type="ECO:0000256" key="1">
    <source>
        <dbReference type="SAM" id="MobiDB-lite"/>
    </source>
</evidence>
<keyword evidence="3" id="KW-0732">Signal</keyword>
<keyword evidence="6" id="KW-1185">Reference proteome</keyword>
<accession>A0A1M5NQE5</accession>
<evidence type="ECO:0000256" key="3">
    <source>
        <dbReference type="SAM" id="SignalP"/>
    </source>
</evidence>
<evidence type="ECO:0000256" key="2">
    <source>
        <dbReference type="SAM" id="Phobius"/>
    </source>
</evidence>
<name>A0A1M5NQE5_9ACTN</name>
<evidence type="ECO:0000313" key="5">
    <source>
        <dbReference type="EMBL" id="SHG91752.1"/>
    </source>
</evidence>
<feature type="signal peptide" evidence="3">
    <location>
        <begin position="1"/>
        <end position="23"/>
    </location>
</feature>
<evidence type="ECO:0000259" key="4">
    <source>
        <dbReference type="Pfam" id="PF07987"/>
    </source>
</evidence>
<gene>
    <name evidence="5" type="ORF">SAMN05444351_3651</name>
</gene>
<dbReference type="Proteomes" id="UP000184471">
    <property type="component" value="Unassembled WGS sequence"/>
</dbReference>
<feature type="transmembrane region" description="Helical" evidence="2">
    <location>
        <begin position="211"/>
        <end position="230"/>
    </location>
</feature>
<dbReference type="OrthoDB" id="9810871at2"/>
<keyword evidence="2" id="KW-0812">Transmembrane</keyword>
<dbReference type="InterPro" id="IPR012533">
    <property type="entry name" value="YcnI-copper_dom"/>
</dbReference>
<dbReference type="EMBL" id="FQVX01000003">
    <property type="protein sequence ID" value="SHG91752.1"/>
    <property type="molecule type" value="Genomic_DNA"/>
</dbReference>
<protein>
    <submittedName>
        <fullName evidence="5">Uncharacterized protein YcnI</fullName>
    </submittedName>
</protein>
<feature type="region of interest" description="Disordered" evidence="1">
    <location>
        <begin position="179"/>
        <end position="205"/>
    </location>
</feature>
<feature type="domain" description="YncI copper-binding" evidence="4">
    <location>
        <begin position="29"/>
        <end position="175"/>
    </location>
</feature>